<dbReference type="Gene3D" id="3.40.30.10">
    <property type="entry name" value="Glutaredoxin"/>
    <property type="match status" value="1"/>
</dbReference>
<dbReference type="RefSeq" id="WP_011395200.1">
    <property type="nucleotide sequence ID" value="NC_007645.1"/>
</dbReference>
<keyword evidence="3" id="KW-1015">Disulfide bond</keyword>
<dbReference type="CDD" id="cd02956">
    <property type="entry name" value="ybbN"/>
    <property type="match status" value="1"/>
</dbReference>
<evidence type="ECO:0000256" key="4">
    <source>
        <dbReference type="ARBA" id="ARBA00023284"/>
    </source>
</evidence>
<dbReference type="SUPFAM" id="SSF52833">
    <property type="entry name" value="Thioredoxin-like"/>
    <property type="match status" value="1"/>
</dbReference>
<dbReference type="InterPro" id="IPR017937">
    <property type="entry name" value="Thioredoxin_CS"/>
</dbReference>
<dbReference type="PRINTS" id="PR00421">
    <property type="entry name" value="THIOREDOXIN"/>
</dbReference>
<keyword evidence="4" id="KW-0676">Redox-active center</keyword>
<dbReference type="GO" id="GO:0005737">
    <property type="term" value="C:cytoplasm"/>
    <property type="evidence" value="ECO:0007669"/>
    <property type="project" value="TreeGrafter"/>
</dbReference>
<dbReference type="Pfam" id="PF14561">
    <property type="entry name" value="TPR_20"/>
    <property type="match status" value="1"/>
</dbReference>
<dbReference type="Proteomes" id="UP000000238">
    <property type="component" value="Chromosome"/>
</dbReference>
<dbReference type="eggNOG" id="COG3118">
    <property type="taxonomic scope" value="Bacteria"/>
</dbReference>
<proteinExistence type="predicted"/>
<dbReference type="InterPro" id="IPR013766">
    <property type="entry name" value="Thioredoxin_domain"/>
</dbReference>
<evidence type="ECO:0000313" key="6">
    <source>
        <dbReference type="EMBL" id="ABC28127.1"/>
    </source>
</evidence>
<dbReference type="GO" id="GO:0015035">
    <property type="term" value="F:protein-disulfide reductase activity"/>
    <property type="evidence" value="ECO:0007669"/>
    <property type="project" value="TreeGrafter"/>
</dbReference>
<dbReference type="Pfam" id="PF00085">
    <property type="entry name" value="Thioredoxin"/>
    <property type="match status" value="1"/>
</dbReference>
<evidence type="ECO:0000256" key="3">
    <source>
        <dbReference type="ARBA" id="ARBA00023157"/>
    </source>
</evidence>
<dbReference type="PANTHER" id="PTHR45663:SF11">
    <property type="entry name" value="GEO12009P1"/>
    <property type="match status" value="1"/>
</dbReference>
<dbReference type="STRING" id="349521.HCH_01258"/>
<evidence type="ECO:0000313" key="7">
    <source>
        <dbReference type="Proteomes" id="UP000000238"/>
    </source>
</evidence>
<sequence length="287" mass="31639">MAESPYIIEATLENFQTEVLEKSMQVPVLVDFWADWCAPCKQLMPILEKLATEYQGAFILAKVNADQQQELASHLGVRSLPTVKLVHQGKLAGEFSGAQPESKVRELLGRYIQSPGAELREQARALVEQGQAAQALAMLTEANQADPNNMEILVDIAAVKVALGEKDEASTILSSLPADIQGRPDVKQLLARIRFVEKAGAIAPLADIQQRLQANAADAEARFQLALHAIMNNKFEDAVEALLNLMQTDRSYGDDAARKTLIELFDMLGAAHPLVRTYRRKLYALLH</sequence>
<dbReference type="InterPro" id="IPR011990">
    <property type="entry name" value="TPR-like_helical_dom_sf"/>
</dbReference>
<keyword evidence="7" id="KW-1185">Reference proteome</keyword>
<dbReference type="SUPFAM" id="SSF48452">
    <property type="entry name" value="TPR-like"/>
    <property type="match status" value="1"/>
</dbReference>
<protein>
    <submittedName>
        <fullName evidence="6">Thioredoxin domain-containing protein</fullName>
    </submittedName>
</protein>
<evidence type="ECO:0000256" key="2">
    <source>
        <dbReference type="ARBA" id="ARBA00022982"/>
    </source>
</evidence>
<keyword evidence="1" id="KW-0813">Transport</keyword>
<keyword evidence="2" id="KW-0249">Electron transport</keyword>
<accession>Q2SMJ7</accession>
<dbReference type="GO" id="GO:0006950">
    <property type="term" value="P:response to stress"/>
    <property type="evidence" value="ECO:0007669"/>
    <property type="project" value="UniProtKB-ARBA"/>
</dbReference>
<dbReference type="PANTHER" id="PTHR45663">
    <property type="entry name" value="GEO12009P1"/>
    <property type="match status" value="1"/>
</dbReference>
<dbReference type="InterPro" id="IPR036249">
    <property type="entry name" value="Thioredoxin-like_sf"/>
</dbReference>
<dbReference type="KEGG" id="hch:HCH_01258"/>
<dbReference type="Pfam" id="PF14559">
    <property type="entry name" value="TPR_19"/>
    <property type="match status" value="1"/>
</dbReference>
<feature type="domain" description="Thioredoxin" evidence="5">
    <location>
        <begin position="1"/>
        <end position="113"/>
    </location>
</feature>
<dbReference type="PROSITE" id="PS00194">
    <property type="entry name" value="THIOREDOXIN_1"/>
    <property type="match status" value="1"/>
</dbReference>
<dbReference type="AlphaFoldDB" id="Q2SMJ7"/>
<evidence type="ECO:0000259" key="5">
    <source>
        <dbReference type="PROSITE" id="PS51352"/>
    </source>
</evidence>
<dbReference type="PROSITE" id="PS51352">
    <property type="entry name" value="THIOREDOXIN_2"/>
    <property type="match status" value="1"/>
</dbReference>
<reference evidence="6 7" key="1">
    <citation type="journal article" date="2005" name="Nucleic Acids Res.">
        <title>Genomic blueprint of Hahella chejuensis, a marine microbe producing an algicidal agent.</title>
        <authorList>
            <person name="Jeong H."/>
            <person name="Yim J.H."/>
            <person name="Lee C."/>
            <person name="Choi S.-H."/>
            <person name="Park Y.K."/>
            <person name="Yoon S.H."/>
            <person name="Hur C.-G."/>
            <person name="Kang H.-Y."/>
            <person name="Kim D."/>
            <person name="Lee H.H."/>
            <person name="Park K.H."/>
            <person name="Park S.-H."/>
            <person name="Park H.-S."/>
            <person name="Lee H.K."/>
            <person name="Oh T.K."/>
            <person name="Kim J.F."/>
        </authorList>
    </citation>
    <scope>NUCLEOTIDE SEQUENCE [LARGE SCALE GENOMIC DNA]</scope>
    <source>
        <strain evidence="6 7">KCTC 2396</strain>
    </source>
</reference>
<dbReference type="OrthoDB" id="9790390at2"/>
<dbReference type="Gene3D" id="1.25.40.10">
    <property type="entry name" value="Tetratricopeptide repeat domain"/>
    <property type="match status" value="2"/>
</dbReference>
<dbReference type="HOGENOM" id="CLU_046120_1_0_6"/>
<dbReference type="EMBL" id="CP000155">
    <property type="protein sequence ID" value="ABC28127.1"/>
    <property type="molecule type" value="Genomic_DNA"/>
</dbReference>
<name>Q2SMJ7_HAHCH</name>
<organism evidence="6 7">
    <name type="scientific">Hahella chejuensis (strain KCTC 2396)</name>
    <dbReference type="NCBI Taxonomy" id="349521"/>
    <lineage>
        <taxon>Bacteria</taxon>
        <taxon>Pseudomonadati</taxon>
        <taxon>Pseudomonadota</taxon>
        <taxon>Gammaproteobacteria</taxon>
        <taxon>Oceanospirillales</taxon>
        <taxon>Hahellaceae</taxon>
        <taxon>Hahella</taxon>
    </lineage>
</organism>
<gene>
    <name evidence="6" type="ordered locus">HCH_01258</name>
</gene>
<evidence type="ECO:0000256" key="1">
    <source>
        <dbReference type="ARBA" id="ARBA00022448"/>
    </source>
</evidence>